<dbReference type="AlphaFoldDB" id="A0A9W8LM87"/>
<reference evidence="6" key="1">
    <citation type="submission" date="2022-07" db="EMBL/GenBank/DDBJ databases">
        <title>Phylogenomic reconstructions and comparative analyses of Kickxellomycotina fungi.</title>
        <authorList>
            <person name="Reynolds N.K."/>
            <person name="Stajich J.E."/>
            <person name="Barry K."/>
            <person name="Grigoriev I.V."/>
            <person name="Crous P."/>
            <person name="Smith M.E."/>
        </authorList>
    </citation>
    <scope>NUCLEOTIDE SEQUENCE</scope>
    <source>
        <strain evidence="6">BCRC 34489</strain>
    </source>
</reference>
<dbReference type="Pfam" id="PF08507">
    <property type="entry name" value="COPI_assoc"/>
    <property type="match status" value="1"/>
</dbReference>
<name>A0A9W8LM87_9FUNG</name>
<dbReference type="EMBL" id="JANBUM010000017">
    <property type="protein sequence ID" value="KAJ2787627.1"/>
    <property type="molecule type" value="Genomic_DNA"/>
</dbReference>
<gene>
    <name evidence="6" type="ORF">GGI15_000589</name>
</gene>
<keyword evidence="4 5" id="KW-0472">Membrane</keyword>
<keyword evidence="7" id="KW-1185">Reference proteome</keyword>
<evidence type="ECO:0000256" key="5">
    <source>
        <dbReference type="SAM" id="Phobius"/>
    </source>
</evidence>
<evidence type="ECO:0000313" key="7">
    <source>
        <dbReference type="Proteomes" id="UP001140172"/>
    </source>
</evidence>
<evidence type="ECO:0000256" key="4">
    <source>
        <dbReference type="ARBA" id="ARBA00023136"/>
    </source>
</evidence>
<feature type="transmembrane region" description="Helical" evidence="5">
    <location>
        <begin position="12"/>
        <end position="35"/>
    </location>
</feature>
<evidence type="ECO:0000256" key="2">
    <source>
        <dbReference type="ARBA" id="ARBA00022692"/>
    </source>
</evidence>
<keyword evidence="2 5" id="KW-0812">Transmembrane</keyword>
<evidence type="ECO:0000313" key="6">
    <source>
        <dbReference type="EMBL" id="KAJ2787627.1"/>
    </source>
</evidence>
<accession>A0A9W8LM87</accession>
<organism evidence="6 7">
    <name type="scientific">Coemansia interrupta</name>
    <dbReference type="NCBI Taxonomy" id="1126814"/>
    <lineage>
        <taxon>Eukaryota</taxon>
        <taxon>Fungi</taxon>
        <taxon>Fungi incertae sedis</taxon>
        <taxon>Zoopagomycota</taxon>
        <taxon>Kickxellomycotina</taxon>
        <taxon>Kickxellomycetes</taxon>
        <taxon>Kickxellales</taxon>
        <taxon>Kickxellaceae</taxon>
        <taxon>Coemansia</taxon>
    </lineage>
</organism>
<protein>
    <submittedName>
        <fullName evidence="6">Uncharacterized protein</fullName>
    </submittedName>
</protein>
<comment type="subcellular location">
    <subcellularLocation>
        <location evidence="1">Membrane</location>
        <topology evidence="1">Multi-pass membrane protein</topology>
    </subcellularLocation>
</comment>
<dbReference type="Proteomes" id="UP001140172">
    <property type="component" value="Unassembled WGS sequence"/>
</dbReference>
<dbReference type="OrthoDB" id="423534at2759"/>
<dbReference type="GO" id="GO:0016020">
    <property type="term" value="C:membrane"/>
    <property type="evidence" value="ECO:0007669"/>
    <property type="project" value="UniProtKB-SubCell"/>
</dbReference>
<sequence>MKPGAVKITARDVVWRAINIIVSALWIVAAAFHFVDGTFQSAMPGIFLLVIGLASIVFEFWRPRVVLENCYFMWNFMGRGICKFEKINDCVRMRPEAKIGCVALGYRTINYVVSGFSWFFGLLYIILWFTSFTLFPTSSADYV</sequence>
<keyword evidence="3 5" id="KW-1133">Transmembrane helix</keyword>
<proteinExistence type="predicted"/>
<evidence type="ECO:0000256" key="1">
    <source>
        <dbReference type="ARBA" id="ARBA00004141"/>
    </source>
</evidence>
<dbReference type="InterPro" id="IPR013714">
    <property type="entry name" value="Golgi_TVP15"/>
</dbReference>
<evidence type="ECO:0000256" key="3">
    <source>
        <dbReference type="ARBA" id="ARBA00022989"/>
    </source>
</evidence>
<comment type="caution">
    <text evidence="6">The sequence shown here is derived from an EMBL/GenBank/DDBJ whole genome shotgun (WGS) entry which is preliminary data.</text>
</comment>
<feature type="transmembrane region" description="Helical" evidence="5">
    <location>
        <begin position="116"/>
        <end position="135"/>
    </location>
</feature>
<feature type="transmembrane region" description="Helical" evidence="5">
    <location>
        <begin position="41"/>
        <end position="61"/>
    </location>
</feature>